<dbReference type="GO" id="GO:0008324">
    <property type="term" value="F:monoatomic cation transmembrane transporter activity"/>
    <property type="evidence" value="ECO:0007669"/>
    <property type="project" value="InterPro"/>
</dbReference>
<evidence type="ECO:0000256" key="3">
    <source>
        <dbReference type="ARBA" id="ARBA00008731"/>
    </source>
</evidence>
<dbReference type="EMBL" id="CP003557">
    <property type="protein sequence ID" value="AFN73738.1"/>
    <property type="molecule type" value="Genomic_DNA"/>
</dbReference>
<organism evidence="12 13">
    <name type="scientific">Melioribacter roseus (strain DSM 23840 / JCM 17771 / VKM B-2668 / P3M-2)</name>
    <dbReference type="NCBI Taxonomy" id="1191523"/>
    <lineage>
        <taxon>Bacteria</taxon>
        <taxon>Pseudomonadati</taxon>
        <taxon>Ignavibacteriota</taxon>
        <taxon>Ignavibacteria</taxon>
        <taxon>Ignavibacteriales</taxon>
        <taxon>Melioribacteraceae</taxon>
        <taxon>Melioribacter</taxon>
    </lineage>
</organism>
<dbReference type="PANTHER" id="PTHR31937:SF2">
    <property type="entry name" value="TRANSMEMBRANE PROTEIN 163"/>
    <property type="match status" value="1"/>
</dbReference>
<evidence type="ECO:0000313" key="12">
    <source>
        <dbReference type="EMBL" id="AFN73738.1"/>
    </source>
</evidence>
<keyword evidence="4 11" id="KW-0812">Transmembrane</keyword>
<evidence type="ECO:0000256" key="6">
    <source>
        <dbReference type="ARBA" id="ARBA00022833"/>
    </source>
</evidence>
<evidence type="ECO:0000256" key="1">
    <source>
        <dbReference type="ARBA" id="ARBA00004146"/>
    </source>
</evidence>
<dbReference type="RefSeq" id="WP_014855175.1">
    <property type="nucleotide sequence ID" value="NC_018178.1"/>
</dbReference>
<keyword evidence="6" id="KW-0862">Zinc</keyword>
<keyword evidence="5" id="KW-0967">Endosome</keyword>
<evidence type="ECO:0000256" key="11">
    <source>
        <dbReference type="SAM" id="Phobius"/>
    </source>
</evidence>
<keyword evidence="13" id="KW-1185">Reference proteome</keyword>
<dbReference type="STRING" id="1191523.MROS_0495"/>
<keyword evidence="9 11" id="KW-0472">Membrane</keyword>
<gene>
    <name evidence="12" type="ordered locus">MROS_0495</name>
</gene>
<dbReference type="SUPFAM" id="SSF161111">
    <property type="entry name" value="Cation efflux protein transmembrane domain-like"/>
    <property type="match status" value="1"/>
</dbReference>
<dbReference type="GO" id="GO:0031410">
    <property type="term" value="C:cytoplasmic vesicle"/>
    <property type="evidence" value="ECO:0007669"/>
    <property type="project" value="UniProtKB-KW"/>
</dbReference>
<evidence type="ECO:0000313" key="13">
    <source>
        <dbReference type="Proteomes" id="UP000009011"/>
    </source>
</evidence>
<evidence type="ECO:0000256" key="9">
    <source>
        <dbReference type="ARBA" id="ARBA00023136"/>
    </source>
</evidence>
<dbReference type="Proteomes" id="UP000009011">
    <property type="component" value="Chromosome"/>
</dbReference>
<dbReference type="InterPro" id="IPR027469">
    <property type="entry name" value="Cation_efflux_TMD_sf"/>
</dbReference>
<protein>
    <submittedName>
        <fullName evidence="12">Co/Zn/Cd cation transporter-like protein</fullName>
    </submittedName>
</protein>
<evidence type="ECO:0000256" key="10">
    <source>
        <dbReference type="ARBA" id="ARBA00023329"/>
    </source>
</evidence>
<proteinExistence type="inferred from homology"/>
<feature type="transmembrane region" description="Helical" evidence="11">
    <location>
        <begin position="7"/>
        <end position="31"/>
    </location>
</feature>
<dbReference type="AlphaFoldDB" id="I6ZXF0"/>
<keyword evidence="7 11" id="KW-1133">Transmembrane helix</keyword>
<dbReference type="KEGG" id="mro:MROS_0495"/>
<dbReference type="Gene3D" id="1.20.1510.10">
    <property type="entry name" value="Cation efflux protein transmembrane domain"/>
    <property type="match status" value="1"/>
</dbReference>
<evidence type="ECO:0000256" key="2">
    <source>
        <dbReference type="ARBA" id="ARBA00004644"/>
    </source>
</evidence>
<dbReference type="GO" id="GO:0016020">
    <property type="term" value="C:membrane"/>
    <property type="evidence" value="ECO:0007669"/>
    <property type="project" value="InterPro"/>
</dbReference>
<comment type="subcellular location">
    <subcellularLocation>
        <location evidence="2">Cytoplasmic vesicle</location>
        <location evidence="2">Secretory vesicle</location>
        <location evidence="2">Synaptic vesicle membrane</location>
        <topology evidence="2">Multi-pass membrane protein</topology>
    </subcellularLocation>
    <subcellularLocation>
        <location evidence="1">Early endosome membrane</location>
    </subcellularLocation>
</comment>
<comment type="similarity">
    <text evidence="3">Belongs to the TMEM163 family.</text>
</comment>
<reference evidence="12 13" key="1">
    <citation type="journal article" date="2013" name="PLoS ONE">
        <title>Genomic analysis of Melioribacter roseus, facultatively anaerobic organotrophic bacterium representing a novel deep lineage within Bacteriodetes/Chlorobi group.</title>
        <authorList>
            <person name="Kadnikov V.V."/>
            <person name="Mardanov A.V."/>
            <person name="Podosokorskaya O.A."/>
            <person name="Gavrilov S.N."/>
            <person name="Kublanov I.V."/>
            <person name="Beletsky A.V."/>
            <person name="Bonch-Osmolovskaya E.A."/>
            <person name="Ravin N.V."/>
        </authorList>
    </citation>
    <scope>NUCLEOTIDE SEQUENCE [LARGE SCALE GENOMIC DNA]</scope>
    <source>
        <strain evidence="13">JCM 17771 / P3M-2</strain>
    </source>
</reference>
<dbReference type="eggNOG" id="COG0053">
    <property type="taxonomic scope" value="Bacteria"/>
</dbReference>
<keyword evidence="8" id="KW-0770">Synapse</keyword>
<feature type="transmembrane region" description="Helical" evidence="11">
    <location>
        <begin position="110"/>
        <end position="129"/>
    </location>
</feature>
<evidence type="ECO:0000256" key="7">
    <source>
        <dbReference type="ARBA" id="ARBA00022989"/>
    </source>
</evidence>
<dbReference type="OrthoDB" id="9790544at2"/>
<accession>I6ZXF0</accession>
<feature type="transmembrane region" description="Helical" evidence="11">
    <location>
        <begin position="77"/>
        <end position="98"/>
    </location>
</feature>
<dbReference type="InterPro" id="IPR026765">
    <property type="entry name" value="Tmem163"/>
</dbReference>
<evidence type="ECO:0000256" key="4">
    <source>
        <dbReference type="ARBA" id="ARBA00022692"/>
    </source>
</evidence>
<dbReference type="PANTHER" id="PTHR31937">
    <property type="entry name" value="TRANSMEMBRANE PROTEIN 163"/>
    <property type="match status" value="1"/>
</dbReference>
<evidence type="ECO:0000256" key="5">
    <source>
        <dbReference type="ARBA" id="ARBA00022753"/>
    </source>
</evidence>
<feature type="transmembrane region" description="Helical" evidence="11">
    <location>
        <begin position="37"/>
        <end position="56"/>
    </location>
</feature>
<dbReference type="HOGENOM" id="CLU_073293_0_0_10"/>
<sequence>MNRNYKTAFLLTYITIGYNILEGIISVAWGIEDETLSLLGFGIDSFVEVMSGIGLLHMLLRIKNNNGETSDKFERTALRITGAGFYILSAGLVVGSMINTYAGHKPETTVVGIIISVISIITMSVLIYYKMKIGKALQSEAIIADANCTKTCLYLSIILLAASAGYELTGIGGIDSIGAIAIAWFSYKEGKEAFEKAKGNLICSCGH</sequence>
<name>I6ZXF0_MELRP</name>
<keyword evidence="10" id="KW-0968">Cytoplasmic vesicle</keyword>
<evidence type="ECO:0000256" key="8">
    <source>
        <dbReference type="ARBA" id="ARBA00023018"/>
    </source>
</evidence>